<reference evidence="1" key="1">
    <citation type="journal article" date="2018" name="DNA Res.">
        <title>Multiple hybrid de novo genome assembly of finger millet, an orphan allotetraploid crop.</title>
        <authorList>
            <person name="Hatakeyama M."/>
            <person name="Aluri S."/>
            <person name="Balachadran M.T."/>
            <person name="Sivarajan S.R."/>
            <person name="Patrignani A."/>
            <person name="Gruter S."/>
            <person name="Poveda L."/>
            <person name="Shimizu-Inatsugi R."/>
            <person name="Baeten J."/>
            <person name="Francoijs K.J."/>
            <person name="Nataraja K.N."/>
            <person name="Reddy Y.A.N."/>
            <person name="Phadnis S."/>
            <person name="Ravikumar R.L."/>
            <person name="Schlapbach R."/>
            <person name="Sreeman S.M."/>
            <person name="Shimizu K.K."/>
        </authorList>
    </citation>
    <scope>NUCLEOTIDE SEQUENCE</scope>
</reference>
<proteinExistence type="predicted"/>
<reference evidence="1" key="2">
    <citation type="submission" date="2021-12" db="EMBL/GenBank/DDBJ databases">
        <title>Resequencing data analysis of finger millet.</title>
        <authorList>
            <person name="Hatakeyama M."/>
            <person name="Aluri S."/>
            <person name="Balachadran M.T."/>
            <person name="Sivarajan S.R."/>
            <person name="Poveda L."/>
            <person name="Shimizu-Inatsugi R."/>
            <person name="Schlapbach R."/>
            <person name="Sreeman S.M."/>
            <person name="Shimizu K.K."/>
        </authorList>
    </citation>
    <scope>NUCLEOTIDE SEQUENCE</scope>
</reference>
<name>A0AAV5ED37_ELECO</name>
<gene>
    <name evidence="1" type="primary">gb08779</name>
    <name evidence="1" type="ORF">PR202_gb08779</name>
</gene>
<organism evidence="1 2">
    <name type="scientific">Eleusine coracana subsp. coracana</name>
    <dbReference type="NCBI Taxonomy" id="191504"/>
    <lineage>
        <taxon>Eukaryota</taxon>
        <taxon>Viridiplantae</taxon>
        <taxon>Streptophyta</taxon>
        <taxon>Embryophyta</taxon>
        <taxon>Tracheophyta</taxon>
        <taxon>Spermatophyta</taxon>
        <taxon>Magnoliopsida</taxon>
        <taxon>Liliopsida</taxon>
        <taxon>Poales</taxon>
        <taxon>Poaceae</taxon>
        <taxon>PACMAD clade</taxon>
        <taxon>Chloridoideae</taxon>
        <taxon>Cynodonteae</taxon>
        <taxon>Eleusininae</taxon>
        <taxon>Eleusine</taxon>
    </lineage>
</organism>
<dbReference type="EMBL" id="BQKI01000075">
    <property type="protein sequence ID" value="GJN21313.1"/>
    <property type="molecule type" value="Genomic_DNA"/>
</dbReference>
<comment type="caution">
    <text evidence="1">The sequence shown here is derived from an EMBL/GenBank/DDBJ whole genome shotgun (WGS) entry which is preliminary data.</text>
</comment>
<sequence>MCRLLPRALAVHPAPCPAPPAAGVAVSEVIPVLQRAISSGDVLRLGRAVHALLIKTALTSHTLLSNRLVELYSLLPSPDASVAAFHDLPHKNSHSYNTLSRRALPWTRHPPDALKLFDEMPADLRKRRLLQHPPFRP</sequence>
<protein>
    <submittedName>
        <fullName evidence="1">Uncharacterized protein</fullName>
    </submittedName>
</protein>
<accession>A0AAV5ED37</accession>
<dbReference type="Proteomes" id="UP001054889">
    <property type="component" value="Unassembled WGS sequence"/>
</dbReference>
<dbReference type="AlphaFoldDB" id="A0AAV5ED37"/>
<keyword evidence="2" id="KW-1185">Reference proteome</keyword>
<evidence type="ECO:0000313" key="2">
    <source>
        <dbReference type="Proteomes" id="UP001054889"/>
    </source>
</evidence>
<evidence type="ECO:0000313" key="1">
    <source>
        <dbReference type="EMBL" id="GJN21313.1"/>
    </source>
</evidence>